<proteinExistence type="predicted"/>
<accession>C2FXJ5</accession>
<dbReference type="Proteomes" id="UP000006241">
    <property type="component" value="Unassembled WGS sequence"/>
</dbReference>
<feature type="transmembrane region" description="Helical" evidence="1">
    <location>
        <begin position="6"/>
        <end position="25"/>
    </location>
</feature>
<keyword evidence="1" id="KW-1133">Transmembrane helix</keyword>
<keyword evidence="1" id="KW-0812">Transmembrane</keyword>
<comment type="caution">
    <text evidence="2">The sequence shown here is derived from an EMBL/GenBank/DDBJ whole genome shotgun (WGS) entry which is preliminary data.</text>
</comment>
<evidence type="ECO:0000256" key="1">
    <source>
        <dbReference type="SAM" id="Phobius"/>
    </source>
</evidence>
<organism evidence="2 3">
    <name type="scientific">Sphingobacterium spiritivorum ATCC 33300</name>
    <dbReference type="NCBI Taxonomy" id="525372"/>
    <lineage>
        <taxon>Bacteria</taxon>
        <taxon>Pseudomonadati</taxon>
        <taxon>Bacteroidota</taxon>
        <taxon>Sphingobacteriia</taxon>
        <taxon>Sphingobacteriales</taxon>
        <taxon>Sphingobacteriaceae</taxon>
        <taxon>Sphingobacterium</taxon>
    </lineage>
</organism>
<dbReference type="HOGENOM" id="CLU_124898_0_0_10"/>
<evidence type="ECO:0000313" key="3">
    <source>
        <dbReference type="Proteomes" id="UP000006241"/>
    </source>
</evidence>
<dbReference type="EMBL" id="ACHB01000048">
    <property type="protein sequence ID" value="EEI92436.1"/>
    <property type="molecule type" value="Genomic_DNA"/>
</dbReference>
<reference evidence="2 3" key="1">
    <citation type="submission" date="2009-01" db="EMBL/GenBank/DDBJ databases">
        <authorList>
            <person name="Qin X."/>
            <person name="Bachman B."/>
            <person name="Battles P."/>
            <person name="Bell A."/>
            <person name="Bess C."/>
            <person name="Bickham C."/>
            <person name="Chaboub L."/>
            <person name="Chen D."/>
            <person name="Coyle M."/>
            <person name="Deiros D.R."/>
            <person name="Dinh H."/>
            <person name="Forbes L."/>
            <person name="Fowler G."/>
            <person name="Francisco L."/>
            <person name="Fu Q."/>
            <person name="Gubbala S."/>
            <person name="Hale W."/>
            <person name="Han Y."/>
            <person name="Hemphill L."/>
            <person name="Highlander S.K."/>
            <person name="Hirani K."/>
            <person name="Hogues M."/>
            <person name="Jackson L."/>
            <person name="Jakkamsetti A."/>
            <person name="Javaid M."/>
            <person name="Jiang H."/>
            <person name="Korchina V."/>
            <person name="Kovar C."/>
            <person name="Lara F."/>
            <person name="Lee S."/>
            <person name="Mata R."/>
            <person name="Mathew T."/>
            <person name="Moen C."/>
            <person name="Morales K."/>
            <person name="Munidasa M."/>
            <person name="Nazareth L."/>
            <person name="Ngo R."/>
            <person name="Nguyen L."/>
            <person name="Okwuonu G."/>
            <person name="Ongeri F."/>
            <person name="Patil S."/>
            <person name="Petrosino J."/>
            <person name="Pham C."/>
            <person name="Pham P."/>
            <person name="Pu L.-L."/>
            <person name="Puazo M."/>
            <person name="Raj R."/>
            <person name="Reid J."/>
            <person name="Rouhana J."/>
            <person name="Saada N."/>
            <person name="Shang Y."/>
            <person name="Simmons D."/>
            <person name="Thornton R."/>
            <person name="Warren J."/>
            <person name="Weissenberger G."/>
            <person name="Zhang J."/>
            <person name="Zhang L."/>
            <person name="Zhou C."/>
            <person name="Zhu D."/>
            <person name="Muzny D."/>
            <person name="Worley K."/>
            <person name="Gibbs R."/>
        </authorList>
    </citation>
    <scope>NUCLEOTIDE SEQUENCE [LARGE SCALE GENOMIC DNA]</scope>
    <source>
        <strain evidence="2 3">ATCC 33300</strain>
    </source>
</reference>
<evidence type="ECO:0000313" key="2">
    <source>
        <dbReference type="EMBL" id="EEI92436.1"/>
    </source>
</evidence>
<sequence length="191" mass="21355">MTLLSLQILFFCLIPIGVFILIRGIQLIRKTFNGKIVLEIPYVQKVGTFAVTKAGNFSVWQKGEMFKRTPVDKFRLHICEKSENQEIKLNPSLLRPQTNDFSTGRMELYRFYAPVGSYRVELNEGNTVSNFESAVTNAIPLPSADLSKYSIQIRESQSLITTIVAIPMILLGIFGTVGGLVLGLLADQILK</sequence>
<gene>
    <name evidence="2" type="ORF">HMPREF0765_2051</name>
</gene>
<keyword evidence="1" id="KW-0472">Membrane</keyword>
<name>C2FXJ5_SPHSI</name>
<feature type="transmembrane region" description="Helical" evidence="1">
    <location>
        <begin position="159"/>
        <end position="186"/>
    </location>
</feature>
<dbReference type="AlphaFoldDB" id="C2FXJ5"/>
<protein>
    <submittedName>
        <fullName evidence="2">Uncharacterized protein</fullName>
    </submittedName>
</protein>